<evidence type="ECO:0000256" key="1">
    <source>
        <dbReference type="ARBA" id="ARBA00004141"/>
    </source>
</evidence>
<dbReference type="PRINTS" id="PR00237">
    <property type="entry name" value="GPCRRHODOPSN"/>
</dbReference>
<feature type="transmembrane region" description="Helical" evidence="10">
    <location>
        <begin position="160"/>
        <end position="180"/>
    </location>
</feature>
<dbReference type="OMA" id="RYYGVCH"/>
<evidence type="ECO:0000256" key="3">
    <source>
        <dbReference type="ARBA" id="ARBA00022989"/>
    </source>
</evidence>
<dbReference type="AlphaFoldDB" id="A0A913ZA88"/>
<protein>
    <recommendedName>
        <fullName evidence="11">G-protein coupled receptors family 1 profile domain-containing protein</fullName>
    </recommendedName>
</protein>
<feature type="region of interest" description="Disordered" evidence="9">
    <location>
        <begin position="356"/>
        <end position="388"/>
    </location>
</feature>
<comment type="subcellular location">
    <subcellularLocation>
        <location evidence="1">Membrane</location>
        <topology evidence="1">Multi-pass membrane protein</topology>
    </subcellularLocation>
</comment>
<feature type="transmembrane region" description="Helical" evidence="10">
    <location>
        <begin position="122"/>
        <end position="140"/>
    </location>
</feature>
<dbReference type="CDD" id="cd00637">
    <property type="entry name" value="7tm_classA_rhodopsin-like"/>
    <property type="match status" value="1"/>
</dbReference>
<evidence type="ECO:0000256" key="2">
    <source>
        <dbReference type="ARBA" id="ARBA00022692"/>
    </source>
</evidence>
<evidence type="ECO:0000256" key="6">
    <source>
        <dbReference type="ARBA" id="ARBA00023170"/>
    </source>
</evidence>
<evidence type="ECO:0000313" key="12">
    <source>
        <dbReference type="EnsemblMetazoa" id="XP_038048682.1"/>
    </source>
</evidence>
<evidence type="ECO:0000256" key="4">
    <source>
        <dbReference type="ARBA" id="ARBA00023040"/>
    </source>
</evidence>
<keyword evidence="7 8" id="KW-0807">Transducer</keyword>
<dbReference type="GO" id="GO:0004930">
    <property type="term" value="F:G protein-coupled receptor activity"/>
    <property type="evidence" value="ECO:0007669"/>
    <property type="project" value="UniProtKB-KW"/>
</dbReference>
<name>A0A913ZA88_PATMI</name>
<organism evidence="12 13">
    <name type="scientific">Patiria miniata</name>
    <name type="common">Bat star</name>
    <name type="synonym">Asterina miniata</name>
    <dbReference type="NCBI Taxonomy" id="46514"/>
    <lineage>
        <taxon>Eukaryota</taxon>
        <taxon>Metazoa</taxon>
        <taxon>Echinodermata</taxon>
        <taxon>Eleutherozoa</taxon>
        <taxon>Asterozoa</taxon>
        <taxon>Asteroidea</taxon>
        <taxon>Valvatacea</taxon>
        <taxon>Valvatida</taxon>
        <taxon>Asterinidae</taxon>
        <taxon>Patiria</taxon>
    </lineage>
</organism>
<dbReference type="SUPFAM" id="SSF81321">
    <property type="entry name" value="Family A G protein-coupled receptor-like"/>
    <property type="match status" value="1"/>
</dbReference>
<evidence type="ECO:0000259" key="11">
    <source>
        <dbReference type="PROSITE" id="PS50262"/>
    </source>
</evidence>
<feature type="domain" description="G-protein coupled receptors family 1 profile" evidence="11">
    <location>
        <begin position="52"/>
        <end position="328"/>
    </location>
</feature>
<dbReference type="GeneID" id="119722571"/>
<keyword evidence="3 10" id="KW-1133">Transmembrane helix</keyword>
<dbReference type="PROSITE" id="PS00237">
    <property type="entry name" value="G_PROTEIN_RECEP_F1_1"/>
    <property type="match status" value="1"/>
</dbReference>
<dbReference type="PANTHER" id="PTHR24243">
    <property type="entry name" value="G-PROTEIN COUPLED RECEPTOR"/>
    <property type="match status" value="1"/>
</dbReference>
<dbReference type="PANTHER" id="PTHR24243:SF208">
    <property type="entry name" value="PYROKININ-1 RECEPTOR"/>
    <property type="match status" value="1"/>
</dbReference>
<sequence>MGNGVTTVTCDASNTINCSLSAGCAESLLYDSTTLAMVLAVMPTILTFGLVGNVAFLFVMTRVRSMRTVTNAYLTNLAVADILFLAVAVGDKLTRYLITPIPADQTHFGVAGCISLNLLQHLFNWVSIFLVTLVTLERYYGVCHPLKHMVLHTFSRTWKLIAGAWMLALVLSAVVVPIHYRILHLCIVWPEDSKYSGYPAALGQCAAVPGNDDWVGVFSNLFQTIPFFFAMAINCFAYTGIIRALKGRSGTIKLSREAILKNNRMCNQVSVMLIANGLSFFGCVAPFQLLCVASAISDLSGNNIGFGSFVHVARIMLYLNSAVNPYIYNVTNASYRQSFRDAFLGRASSRASAQRRYLSDSRARSGNGPSQDGNSVQMSRADVTGATY</sequence>
<dbReference type="RefSeq" id="XP_038048682.1">
    <property type="nucleotide sequence ID" value="XM_038192754.1"/>
</dbReference>
<feature type="transmembrane region" description="Helical" evidence="10">
    <location>
        <begin position="266"/>
        <end position="287"/>
    </location>
</feature>
<dbReference type="GO" id="GO:0005886">
    <property type="term" value="C:plasma membrane"/>
    <property type="evidence" value="ECO:0007669"/>
    <property type="project" value="TreeGrafter"/>
</dbReference>
<evidence type="ECO:0000256" key="7">
    <source>
        <dbReference type="ARBA" id="ARBA00023224"/>
    </source>
</evidence>
<evidence type="ECO:0000256" key="9">
    <source>
        <dbReference type="SAM" id="MobiDB-lite"/>
    </source>
</evidence>
<dbReference type="Pfam" id="PF00001">
    <property type="entry name" value="7tm_1"/>
    <property type="match status" value="1"/>
</dbReference>
<keyword evidence="2 8" id="KW-0812">Transmembrane</keyword>
<proteinExistence type="inferred from homology"/>
<evidence type="ECO:0000313" key="13">
    <source>
        <dbReference type="Proteomes" id="UP000887568"/>
    </source>
</evidence>
<feature type="transmembrane region" description="Helical" evidence="10">
    <location>
        <begin position="72"/>
        <end position="90"/>
    </location>
</feature>
<dbReference type="Proteomes" id="UP000887568">
    <property type="component" value="Unplaced"/>
</dbReference>
<feature type="compositionally biased region" description="Polar residues" evidence="9">
    <location>
        <begin position="367"/>
        <end position="378"/>
    </location>
</feature>
<accession>A0A913ZA88</accession>
<dbReference type="InterPro" id="IPR017452">
    <property type="entry name" value="GPCR_Rhodpsn_7TM"/>
</dbReference>
<evidence type="ECO:0000256" key="5">
    <source>
        <dbReference type="ARBA" id="ARBA00023136"/>
    </source>
</evidence>
<keyword evidence="4 8" id="KW-0297">G-protein coupled receptor</keyword>
<dbReference type="EnsemblMetazoa" id="XM_038192754.1">
    <property type="protein sequence ID" value="XP_038048682.1"/>
    <property type="gene ID" value="LOC119722571"/>
</dbReference>
<keyword evidence="13" id="KW-1185">Reference proteome</keyword>
<feature type="transmembrane region" description="Helical" evidence="10">
    <location>
        <begin position="225"/>
        <end position="245"/>
    </location>
</feature>
<keyword evidence="5 10" id="KW-0472">Membrane</keyword>
<dbReference type="Gene3D" id="1.20.1070.10">
    <property type="entry name" value="Rhodopsin 7-helix transmembrane proteins"/>
    <property type="match status" value="1"/>
</dbReference>
<keyword evidence="6 8" id="KW-0675">Receptor</keyword>
<reference evidence="12" key="1">
    <citation type="submission" date="2022-11" db="UniProtKB">
        <authorList>
            <consortium name="EnsemblMetazoa"/>
        </authorList>
    </citation>
    <scope>IDENTIFICATION</scope>
</reference>
<dbReference type="PROSITE" id="PS50262">
    <property type="entry name" value="G_PROTEIN_RECEP_F1_2"/>
    <property type="match status" value="1"/>
</dbReference>
<comment type="similarity">
    <text evidence="8">Belongs to the G-protein coupled receptor 1 family.</text>
</comment>
<evidence type="ECO:0000256" key="8">
    <source>
        <dbReference type="RuleBase" id="RU000688"/>
    </source>
</evidence>
<dbReference type="OrthoDB" id="5987936at2759"/>
<dbReference type="InterPro" id="IPR000276">
    <property type="entry name" value="GPCR_Rhodpsn"/>
</dbReference>
<feature type="transmembrane region" description="Helical" evidence="10">
    <location>
        <begin position="35"/>
        <end position="60"/>
    </location>
</feature>
<evidence type="ECO:0000256" key="10">
    <source>
        <dbReference type="SAM" id="Phobius"/>
    </source>
</evidence>